<feature type="non-terminal residue" evidence="2">
    <location>
        <position position="190"/>
    </location>
</feature>
<dbReference type="AlphaFoldDB" id="A0A6S7JKT7"/>
<feature type="compositionally biased region" description="Polar residues" evidence="1">
    <location>
        <begin position="168"/>
        <end position="190"/>
    </location>
</feature>
<protein>
    <submittedName>
        <fullName evidence="2">Uncharacterized protein</fullName>
    </submittedName>
</protein>
<reference evidence="2" key="1">
    <citation type="submission" date="2020-04" db="EMBL/GenBank/DDBJ databases">
        <authorList>
            <person name="Alioto T."/>
            <person name="Alioto T."/>
            <person name="Gomez Garrido J."/>
        </authorList>
    </citation>
    <scope>NUCLEOTIDE SEQUENCE</scope>
    <source>
        <strain evidence="2">A484AB</strain>
    </source>
</reference>
<evidence type="ECO:0000256" key="1">
    <source>
        <dbReference type="SAM" id="MobiDB-lite"/>
    </source>
</evidence>
<proteinExistence type="predicted"/>
<evidence type="ECO:0000313" key="3">
    <source>
        <dbReference type="Proteomes" id="UP001152795"/>
    </source>
</evidence>
<gene>
    <name evidence="2" type="ORF">PACLA_8A067208</name>
</gene>
<sequence>MTYQPDDRHERDVLPPRITTSNVTLDKEKYDKNSIRSPQPTDGLTMYDVQNFKKSSQSRPIAPANLPSLNPTSHFLPHTFGTMYSQMPSVMMQAHGTVPAFLPFPRHMPALAVSAAPPGVPTPAGVHVPPRQPLAAPGRQPVVAHHLKPGLPGQLHALPGMPRPVHPVSTTLQQTRSPSPKLLQETTASE</sequence>
<feature type="compositionally biased region" description="Basic and acidic residues" evidence="1">
    <location>
        <begin position="25"/>
        <end position="34"/>
    </location>
</feature>
<name>A0A6S7JKT7_PARCT</name>
<dbReference type="Proteomes" id="UP001152795">
    <property type="component" value="Unassembled WGS sequence"/>
</dbReference>
<dbReference type="EMBL" id="CACRXK020016266">
    <property type="protein sequence ID" value="CAB4029580.1"/>
    <property type="molecule type" value="Genomic_DNA"/>
</dbReference>
<accession>A0A6S7JKT7</accession>
<feature type="region of interest" description="Disordered" evidence="1">
    <location>
        <begin position="1"/>
        <end position="44"/>
    </location>
</feature>
<feature type="region of interest" description="Disordered" evidence="1">
    <location>
        <begin position="160"/>
        <end position="190"/>
    </location>
</feature>
<organism evidence="2 3">
    <name type="scientific">Paramuricea clavata</name>
    <name type="common">Red gorgonian</name>
    <name type="synonym">Violescent sea-whip</name>
    <dbReference type="NCBI Taxonomy" id="317549"/>
    <lineage>
        <taxon>Eukaryota</taxon>
        <taxon>Metazoa</taxon>
        <taxon>Cnidaria</taxon>
        <taxon>Anthozoa</taxon>
        <taxon>Octocorallia</taxon>
        <taxon>Malacalcyonacea</taxon>
        <taxon>Plexauridae</taxon>
        <taxon>Paramuricea</taxon>
    </lineage>
</organism>
<feature type="compositionally biased region" description="Basic and acidic residues" evidence="1">
    <location>
        <begin position="1"/>
        <end position="14"/>
    </location>
</feature>
<keyword evidence="3" id="KW-1185">Reference proteome</keyword>
<evidence type="ECO:0000313" key="2">
    <source>
        <dbReference type="EMBL" id="CAB4029580.1"/>
    </source>
</evidence>
<comment type="caution">
    <text evidence="2">The sequence shown here is derived from an EMBL/GenBank/DDBJ whole genome shotgun (WGS) entry which is preliminary data.</text>
</comment>